<dbReference type="SUPFAM" id="SSF52518">
    <property type="entry name" value="Thiamin diphosphate-binding fold (THDP-binding)"/>
    <property type="match status" value="1"/>
</dbReference>
<protein>
    <submittedName>
        <fullName evidence="4">2-oxoacid:ferredoxin oxidoreductase subunit beta</fullName>
    </submittedName>
</protein>
<dbReference type="GO" id="GO:0030976">
    <property type="term" value="F:thiamine pyrophosphate binding"/>
    <property type="evidence" value="ECO:0007669"/>
    <property type="project" value="InterPro"/>
</dbReference>
<dbReference type="Pfam" id="PF12367">
    <property type="entry name" value="PFO_beta_C"/>
    <property type="match status" value="1"/>
</dbReference>
<dbReference type="EMBL" id="DSMG01000133">
    <property type="protein sequence ID" value="HDX32422.1"/>
    <property type="molecule type" value="Genomic_DNA"/>
</dbReference>
<comment type="caution">
    <text evidence="4">The sequence shown here is derived from an EMBL/GenBank/DDBJ whole genome shotgun (WGS) entry which is preliminary data.</text>
</comment>
<dbReference type="PANTHER" id="PTHR48084">
    <property type="entry name" value="2-OXOGLUTARATE OXIDOREDUCTASE SUBUNIT KORB-RELATED"/>
    <property type="match status" value="1"/>
</dbReference>
<keyword evidence="1" id="KW-0560">Oxidoreductase</keyword>
<accession>A0A7C1JLT8</accession>
<dbReference type="Pfam" id="PF02775">
    <property type="entry name" value="TPP_enzyme_C"/>
    <property type="match status" value="1"/>
</dbReference>
<reference evidence="4" key="1">
    <citation type="journal article" date="2020" name="mSystems">
        <title>Genome- and Community-Level Interaction Insights into Carbon Utilization and Element Cycling Functions of Hydrothermarchaeota in Hydrothermal Sediment.</title>
        <authorList>
            <person name="Zhou Z."/>
            <person name="Liu Y."/>
            <person name="Xu W."/>
            <person name="Pan J."/>
            <person name="Luo Z.H."/>
            <person name="Li M."/>
        </authorList>
    </citation>
    <scope>NUCLEOTIDE SEQUENCE [LARGE SCALE GENOMIC DNA]</scope>
    <source>
        <strain evidence="4">SpSt-289</strain>
    </source>
</reference>
<evidence type="ECO:0000259" key="2">
    <source>
        <dbReference type="Pfam" id="PF02775"/>
    </source>
</evidence>
<dbReference type="GO" id="GO:0016625">
    <property type="term" value="F:oxidoreductase activity, acting on the aldehyde or oxo group of donors, iron-sulfur protein as acceptor"/>
    <property type="evidence" value="ECO:0007669"/>
    <property type="project" value="UniProtKB-ARBA"/>
</dbReference>
<feature type="domain" description="Pyruvate ferredoxin oxidoreductase beta subunit C-terminal" evidence="3">
    <location>
        <begin position="275"/>
        <end position="321"/>
    </location>
</feature>
<evidence type="ECO:0000313" key="4">
    <source>
        <dbReference type="EMBL" id="HDX32422.1"/>
    </source>
</evidence>
<organism evidence="4">
    <name type="scientific">Caldilinea aerophila</name>
    <dbReference type="NCBI Taxonomy" id="133453"/>
    <lineage>
        <taxon>Bacteria</taxon>
        <taxon>Bacillati</taxon>
        <taxon>Chloroflexota</taxon>
        <taxon>Caldilineae</taxon>
        <taxon>Caldilineales</taxon>
        <taxon>Caldilineaceae</taxon>
        <taxon>Caldilinea</taxon>
    </lineage>
</organism>
<dbReference type="Gene3D" id="3.40.50.970">
    <property type="match status" value="1"/>
</dbReference>
<feature type="domain" description="Thiamine pyrophosphate enzyme TPP-binding" evidence="2">
    <location>
        <begin position="66"/>
        <end position="214"/>
    </location>
</feature>
<sequence length="349" mass="38130">MTATPTRTPAARTPKVNLLGLEKTAYKGADSTLCNGCGHDSVSARIINAAWEMGLKQQNVVKFSGIGCSSKTPAYFLGMSHGFNAVHGRMPSVATGALVANRTLIGIGVSGDGDTASIGIGQFKHLVRRNVRMVYIVENNGVYGLTKGQFSATADKGQTLKYAGTNPYMPLDICIEALAANATFVARSFAGDAKQLETLLKAAFSHRGLAVIDVISPCVTFNNHETSTKSYAYGKEHEIPLHELNFVPSFEPIEIEDYEDETEVQLHDGSWLILKKLNADYDPTDKLLAYRTLEEARQQQKLLTGIFYIEPETPNFIDTLNLIETPLTQLSEAQLRPSRESLARVMAEL</sequence>
<dbReference type="GO" id="GO:0045333">
    <property type="term" value="P:cellular respiration"/>
    <property type="evidence" value="ECO:0007669"/>
    <property type="project" value="UniProtKB-ARBA"/>
</dbReference>
<proteinExistence type="predicted"/>
<dbReference type="CDD" id="cd03375">
    <property type="entry name" value="TPP_OGFOR"/>
    <property type="match status" value="1"/>
</dbReference>
<evidence type="ECO:0000259" key="3">
    <source>
        <dbReference type="Pfam" id="PF12367"/>
    </source>
</evidence>
<dbReference type="PANTHER" id="PTHR48084:SF5">
    <property type="entry name" value="BLR6744 PROTEIN"/>
    <property type="match status" value="1"/>
</dbReference>
<dbReference type="InterPro" id="IPR029061">
    <property type="entry name" value="THDP-binding"/>
</dbReference>
<evidence type="ECO:0000256" key="1">
    <source>
        <dbReference type="ARBA" id="ARBA00023002"/>
    </source>
</evidence>
<name>A0A7C1JLT8_9CHLR</name>
<gene>
    <name evidence="4" type="ORF">ENQ20_13185</name>
</gene>
<dbReference type="InterPro" id="IPR011766">
    <property type="entry name" value="TPP_enzyme_TPP-bd"/>
</dbReference>
<dbReference type="AlphaFoldDB" id="A0A7C1JLT8"/>
<dbReference type="InterPro" id="IPR032686">
    <property type="entry name" value="PFO_beta_C"/>
</dbReference>
<dbReference type="InterPro" id="IPR051457">
    <property type="entry name" value="2-oxoacid:Fd_oxidoreductase"/>
</dbReference>